<dbReference type="Proteomes" id="UP000249016">
    <property type="component" value="Unassembled WGS sequence"/>
</dbReference>
<dbReference type="Pfam" id="PF14498">
    <property type="entry name" value="Glyco_hyd_65N_2"/>
    <property type="match status" value="1"/>
</dbReference>
<dbReference type="InterPro" id="IPR027414">
    <property type="entry name" value="GH95_N_dom"/>
</dbReference>
<dbReference type="Gene3D" id="2.70.98.50">
    <property type="entry name" value="putative glycoside hydrolase family protein from bacillus halodurans"/>
    <property type="match status" value="1"/>
</dbReference>
<evidence type="ECO:0000259" key="1">
    <source>
        <dbReference type="Pfam" id="PF14498"/>
    </source>
</evidence>
<proteinExistence type="predicted"/>
<organism evidence="2 3">
    <name type="scientific">Spirosoma telluris</name>
    <dbReference type="NCBI Taxonomy" id="2183553"/>
    <lineage>
        <taxon>Bacteria</taxon>
        <taxon>Pseudomonadati</taxon>
        <taxon>Bacteroidota</taxon>
        <taxon>Cytophagia</taxon>
        <taxon>Cytophagales</taxon>
        <taxon>Cytophagaceae</taxon>
        <taxon>Spirosoma</taxon>
    </lineage>
</organism>
<feature type="domain" description="Glycosyl hydrolase family 95 N-terminal" evidence="1">
    <location>
        <begin position="50"/>
        <end position="77"/>
    </location>
</feature>
<keyword evidence="3" id="KW-1185">Reference proteome</keyword>
<evidence type="ECO:0000313" key="3">
    <source>
        <dbReference type="Proteomes" id="UP000249016"/>
    </source>
</evidence>
<sequence length="89" mass="9697">MDGSQLNTLSMQKLPNNLVRKSAWLIIISQMVIGTMAAGQSTANQSSTVLWYAKPATQWLEALPIGNGRMGACYLGISERSIYSSMTSR</sequence>
<dbReference type="AlphaFoldDB" id="A0A327NMM9"/>
<dbReference type="OrthoDB" id="9802600at2"/>
<name>A0A327NMM9_9BACT</name>
<gene>
    <name evidence="2" type="ORF">HMF3257_14820</name>
</gene>
<protein>
    <recommendedName>
        <fullName evidence="1">Glycosyl hydrolase family 95 N-terminal domain-containing protein</fullName>
    </recommendedName>
</protein>
<comment type="caution">
    <text evidence="2">The sequence shown here is derived from an EMBL/GenBank/DDBJ whole genome shotgun (WGS) entry which is preliminary data.</text>
</comment>
<evidence type="ECO:0000313" key="2">
    <source>
        <dbReference type="EMBL" id="RAI75154.1"/>
    </source>
</evidence>
<accession>A0A327NMM9</accession>
<reference evidence="2 3" key="1">
    <citation type="submission" date="2018-06" db="EMBL/GenBank/DDBJ databases">
        <title>Spirosoma sp. HMF3257 Genome sequencing and assembly.</title>
        <authorList>
            <person name="Kang H."/>
            <person name="Cha I."/>
            <person name="Kim H."/>
            <person name="Kang J."/>
            <person name="Joh K."/>
        </authorList>
    </citation>
    <scope>NUCLEOTIDE SEQUENCE [LARGE SCALE GENOMIC DNA]</scope>
    <source>
        <strain evidence="2 3">HMF3257</strain>
    </source>
</reference>
<dbReference type="EMBL" id="QLII01000001">
    <property type="protein sequence ID" value="RAI75154.1"/>
    <property type="molecule type" value="Genomic_DNA"/>
</dbReference>